<dbReference type="VEuPathDB" id="FungiDB:M_BR32_EuGene_00125491"/>
<evidence type="ECO:0000256" key="2">
    <source>
        <dbReference type="ARBA" id="ARBA00008335"/>
    </source>
</evidence>
<feature type="transmembrane region" description="Helical" evidence="6">
    <location>
        <begin position="79"/>
        <end position="98"/>
    </location>
</feature>
<keyword evidence="4 6" id="KW-1133">Transmembrane helix</keyword>
<feature type="transmembrane region" description="Helical" evidence="6">
    <location>
        <begin position="418"/>
        <end position="440"/>
    </location>
</feature>
<dbReference type="PANTHER" id="PTHR23502">
    <property type="entry name" value="MAJOR FACILITATOR SUPERFAMILY"/>
    <property type="match status" value="1"/>
</dbReference>
<dbReference type="AlphaFoldDB" id="A0A4P7NPM5"/>
<keyword evidence="3 6" id="KW-0812">Transmembrane</keyword>
<feature type="transmembrane region" description="Helical" evidence="6">
    <location>
        <begin position="381"/>
        <end position="406"/>
    </location>
</feature>
<evidence type="ECO:0000313" key="9">
    <source>
        <dbReference type="Proteomes" id="UP000294847"/>
    </source>
</evidence>
<feature type="transmembrane region" description="Helical" evidence="6">
    <location>
        <begin position="452"/>
        <end position="472"/>
    </location>
</feature>
<sequence>MGDSKSATVVAAEVSVVEVWWEPSEDEDPQNPQNWPDWSKWLNIITISSISFIMPFISSMVAPAVPLIMTDLNTKSDTFATFIVSIFVLGFASGPLILAPLSELYGRVRIYNVTNILLTTFTAGCGFAQTTGQLLAMRFLSGFFGVATVAIGSGSIADLMPKHKRGKAASVWSAATVLGPTIGPIIGGKVTEAAGWRWLFWSISMVAGVMTIASFIILRETYPAVLLARKAARLRRQTNNPNYRSRLASAVSPAHLFVKSIVRPTRLLLFCPMVTILCTYVAIVYGTLYLLWSTYSFVFGEVYGFSPLATGLVFLPGGIATLLGPPYVAYFSDRTIKRRTKAGYEVTPEDRLPPVISLPGTVLFPAGLLIYGWAVEYGVHWAVPMLGTAVSGFASIPIFIGVQTYLIDAFEEYAASAVAANAVLRGLVGALLPLSGLALYRSLGWGWGNTLLAFLAVLFGPVPVLFGGKYGAMIREWSRRDMEL</sequence>
<dbReference type="InterPro" id="IPR036259">
    <property type="entry name" value="MFS_trans_sf"/>
</dbReference>
<feature type="transmembrane region" description="Helical" evidence="6">
    <location>
        <begin position="135"/>
        <end position="157"/>
    </location>
</feature>
<gene>
    <name evidence="8" type="ORF">PoMZ_05996</name>
</gene>
<dbReference type="CDD" id="cd17323">
    <property type="entry name" value="MFS_Tpo1_MDR_like"/>
    <property type="match status" value="1"/>
</dbReference>
<evidence type="ECO:0000256" key="1">
    <source>
        <dbReference type="ARBA" id="ARBA00004141"/>
    </source>
</evidence>
<evidence type="ECO:0000259" key="7">
    <source>
        <dbReference type="PROSITE" id="PS50850"/>
    </source>
</evidence>
<feature type="transmembrane region" description="Helical" evidence="6">
    <location>
        <begin position="312"/>
        <end position="331"/>
    </location>
</feature>
<feature type="transmembrane region" description="Helical" evidence="6">
    <location>
        <begin position="169"/>
        <end position="186"/>
    </location>
</feature>
<feature type="domain" description="Major facilitator superfamily (MFS) profile" evidence="7">
    <location>
        <begin position="43"/>
        <end position="479"/>
    </location>
</feature>
<feature type="transmembrane region" description="Helical" evidence="6">
    <location>
        <begin position="198"/>
        <end position="218"/>
    </location>
</feature>
<comment type="subcellular location">
    <subcellularLocation>
        <location evidence="1">Membrane</location>
        <topology evidence="1">Multi-pass membrane protein</topology>
    </subcellularLocation>
</comment>
<keyword evidence="5 6" id="KW-0472">Membrane</keyword>
<dbReference type="Pfam" id="PF07690">
    <property type="entry name" value="MFS_1"/>
    <property type="match status" value="1"/>
</dbReference>
<dbReference type="GO" id="GO:0022857">
    <property type="term" value="F:transmembrane transporter activity"/>
    <property type="evidence" value="ECO:0007669"/>
    <property type="project" value="InterPro"/>
</dbReference>
<dbReference type="SUPFAM" id="SSF103473">
    <property type="entry name" value="MFS general substrate transporter"/>
    <property type="match status" value="1"/>
</dbReference>
<dbReference type="EMBL" id="CP034209">
    <property type="protein sequence ID" value="QBZ64301.1"/>
    <property type="molecule type" value="Genomic_DNA"/>
</dbReference>
<evidence type="ECO:0000256" key="6">
    <source>
        <dbReference type="SAM" id="Phobius"/>
    </source>
</evidence>
<evidence type="ECO:0000256" key="3">
    <source>
        <dbReference type="ARBA" id="ARBA00022692"/>
    </source>
</evidence>
<dbReference type="FunFam" id="1.20.1250.20:FF:000011">
    <property type="entry name" value="MFS multidrug transporter, putative"/>
    <property type="match status" value="1"/>
</dbReference>
<dbReference type="GO" id="GO:0016020">
    <property type="term" value="C:membrane"/>
    <property type="evidence" value="ECO:0007669"/>
    <property type="project" value="UniProtKB-SubCell"/>
</dbReference>
<dbReference type="InterPro" id="IPR011701">
    <property type="entry name" value="MFS"/>
</dbReference>
<dbReference type="Gene3D" id="1.20.1250.20">
    <property type="entry name" value="MFS general substrate transporter like domains"/>
    <property type="match status" value="1"/>
</dbReference>
<feature type="transmembrane region" description="Helical" evidence="6">
    <location>
        <begin position="352"/>
        <end position="375"/>
    </location>
</feature>
<dbReference type="InterPro" id="IPR020846">
    <property type="entry name" value="MFS_dom"/>
</dbReference>
<protein>
    <recommendedName>
        <fullName evidence="7">Major facilitator superfamily (MFS) profile domain-containing protein</fullName>
    </recommendedName>
</protein>
<comment type="similarity">
    <text evidence="2">Belongs to the major facilitator superfamily.</text>
</comment>
<feature type="transmembrane region" description="Helical" evidence="6">
    <location>
        <begin position="41"/>
        <end position="67"/>
    </location>
</feature>
<organism evidence="8 9">
    <name type="scientific">Pyricularia oryzae</name>
    <name type="common">Rice blast fungus</name>
    <name type="synonym">Magnaporthe oryzae</name>
    <dbReference type="NCBI Taxonomy" id="318829"/>
    <lineage>
        <taxon>Eukaryota</taxon>
        <taxon>Fungi</taxon>
        <taxon>Dikarya</taxon>
        <taxon>Ascomycota</taxon>
        <taxon>Pezizomycotina</taxon>
        <taxon>Sordariomycetes</taxon>
        <taxon>Sordariomycetidae</taxon>
        <taxon>Magnaporthales</taxon>
        <taxon>Pyriculariaceae</taxon>
        <taxon>Pyricularia</taxon>
    </lineage>
</organism>
<feature type="transmembrane region" description="Helical" evidence="6">
    <location>
        <begin position="110"/>
        <end position="129"/>
    </location>
</feature>
<proteinExistence type="inferred from homology"/>
<reference evidence="8 9" key="1">
    <citation type="journal article" date="2019" name="Mol. Biol. Evol.">
        <title>Blast fungal genomes show frequent chromosomal changes, gene gains and losses, and effector gene turnover.</title>
        <authorList>
            <person name="Gomez Luciano L.B."/>
            <person name="Jason Tsai I."/>
            <person name="Chuma I."/>
            <person name="Tosa Y."/>
            <person name="Chen Y.H."/>
            <person name="Li J.Y."/>
            <person name="Li M.Y."/>
            <person name="Jade Lu M.Y."/>
            <person name="Nakayashiki H."/>
            <person name="Li W.H."/>
        </authorList>
    </citation>
    <scope>NUCLEOTIDE SEQUENCE [LARGE SCALE GENOMIC DNA]</scope>
    <source>
        <strain evidence="8">MZ5-1-6</strain>
    </source>
</reference>
<accession>A0A4P7NPM5</accession>
<dbReference type="Proteomes" id="UP000294847">
    <property type="component" value="Chromosome 6"/>
</dbReference>
<evidence type="ECO:0000256" key="4">
    <source>
        <dbReference type="ARBA" id="ARBA00022989"/>
    </source>
</evidence>
<dbReference type="PROSITE" id="PS50850">
    <property type="entry name" value="MFS"/>
    <property type="match status" value="1"/>
</dbReference>
<name>A0A4P7NPM5_PYROR</name>
<evidence type="ECO:0000313" key="8">
    <source>
        <dbReference type="EMBL" id="QBZ64301.1"/>
    </source>
</evidence>
<dbReference type="PANTHER" id="PTHR23502:SF68">
    <property type="entry name" value="MULTIDRUG TRANSPORTER, PUTATIVE (AFU_ORTHOLOGUE AFUA_3G01120)-RELATED"/>
    <property type="match status" value="1"/>
</dbReference>
<feature type="transmembrane region" description="Helical" evidence="6">
    <location>
        <begin position="267"/>
        <end position="292"/>
    </location>
</feature>
<evidence type="ECO:0000256" key="5">
    <source>
        <dbReference type="ARBA" id="ARBA00023136"/>
    </source>
</evidence>